<keyword evidence="4" id="KW-1185">Reference proteome</keyword>
<sequence length="495" mass="55778">MFGSFYSSAKLIYVATIIYYINSRTICGEVFLVKKVSILIRNGLVVTMDDKRRIYNPGYVAIDEDKIVGVGRGDGADKYTAEEVIDARGSIVMPGFLCAHTHFYGELLRASPWFAKIDPPTDFMQNLQRIWWALDVLLTHEDAYAAALIGSIDFVKSGTTMFFDNISAPNAIEGILDHMEKAVNEVGLRGILSFEATQRRSIGEGIRGVRENERFIKKNNNDPNKLVKGAIYLHASFTVTDELFRMAREIANKYNALLSIHVEEGLVDVYHNLERYGIRPVERMEKLGFLGPDVILVHVVQANDDELAIIKKTGAHVAHNAMSNMLNAVGVPPIPKMMKLGINVGIGNDGYIFDVFENMRSTYLIHKVWNLDPRLMTPQEVVEMATINVAKMFGVEKELGSIEKGKKADIIIIKPEYTPTPVNEQTVYGHLINTFNGRDVRTVIVNGKIIMRDRKLLTIDEAKAVEYVHKTVEKLWDRLLSKGEYQLDVLELPKK</sequence>
<dbReference type="HOGENOM" id="CLU_012358_2_6_2"/>
<dbReference type="STRING" id="591019.Shell_0582"/>
<dbReference type="AlphaFoldDB" id="D7DC11"/>
<evidence type="ECO:0000256" key="1">
    <source>
        <dbReference type="ARBA" id="ARBA00022801"/>
    </source>
</evidence>
<gene>
    <name evidence="3" type="ordered locus">Shell_0582</name>
</gene>
<dbReference type="InterPro" id="IPR032466">
    <property type="entry name" value="Metal_Hydrolase"/>
</dbReference>
<organism evidence="3 4">
    <name type="scientific">Staphylothermus hellenicus (strain DSM 12710 / JCM 10830 / BK20S6-10-b1 / P8)</name>
    <dbReference type="NCBI Taxonomy" id="591019"/>
    <lineage>
        <taxon>Archaea</taxon>
        <taxon>Thermoproteota</taxon>
        <taxon>Thermoprotei</taxon>
        <taxon>Desulfurococcales</taxon>
        <taxon>Desulfurococcaceae</taxon>
        <taxon>Staphylothermus</taxon>
    </lineage>
</organism>
<dbReference type="CDD" id="cd01298">
    <property type="entry name" value="ATZ_TRZ_like"/>
    <property type="match status" value="1"/>
</dbReference>
<dbReference type="InterPro" id="IPR011059">
    <property type="entry name" value="Metal-dep_hydrolase_composite"/>
</dbReference>
<accession>D7DC11</accession>
<dbReference type="GO" id="GO:0016810">
    <property type="term" value="F:hydrolase activity, acting on carbon-nitrogen (but not peptide) bonds"/>
    <property type="evidence" value="ECO:0007669"/>
    <property type="project" value="InterPro"/>
</dbReference>
<evidence type="ECO:0000259" key="2">
    <source>
        <dbReference type="Pfam" id="PF01979"/>
    </source>
</evidence>
<evidence type="ECO:0000313" key="3">
    <source>
        <dbReference type="EMBL" id="ADI31708.1"/>
    </source>
</evidence>
<dbReference type="SUPFAM" id="SSF51338">
    <property type="entry name" value="Composite domain of metallo-dependent hydrolases"/>
    <property type="match status" value="1"/>
</dbReference>
<dbReference type="Gene3D" id="3.20.20.140">
    <property type="entry name" value="Metal-dependent hydrolases"/>
    <property type="match status" value="1"/>
</dbReference>
<proteinExistence type="predicted"/>
<dbReference type="Proteomes" id="UP000002573">
    <property type="component" value="Chromosome"/>
</dbReference>
<keyword evidence="1 3" id="KW-0378">Hydrolase</keyword>
<name>D7DC11_STAHD</name>
<dbReference type="eggNOG" id="arCOG00695">
    <property type="taxonomic scope" value="Archaea"/>
</dbReference>
<reference evidence="3 4" key="2">
    <citation type="journal article" date="2011" name="Stand. Genomic Sci.">
        <title>Complete genome sequence of Staphylothermus hellenicus P8.</title>
        <authorList>
            <person name="Anderson I."/>
            <person name="Wirth R."/>
            <person name="Lucas S."/>
            <person name="Copeland A."/>
            <person name="Lapidus A."/>
            <person name="Cheng J.F."/>
            <person name="Goodwin L."/>
            <person name="Pitluck S."/>
            <person name="Davenport K."/>
            <person name="Detter J.C."/>
            <person name="Han C."/>
            <person name="Tapia R."/>
            <person name="Land M."/>
            <person name="Hauser L."/>
            <person name="Pati A."/>
            <person name="Mikhailova N."/>
            <person name="Woyke T."/>
            <person name="Klenk H.P."/>
            <person name="Kyrpides N."/>
            <person name="Ivanova N."/>
        </authorList>
    </citation>
    <scope>NUCLEOTIDE SEQUENCE [LARGE SCALE GENOMIC DNA]</scope>
    <source>
        <strain evidence="4">DSM 12710 / JCM 10830 / BK20S6-10-b1 / P8</strain>
    </source>
</reference>
<feature type="domain" description="Amidohydrolase-related" evidence="2">
    <location>
        <begin position="91"/>
        <end position="450"/>
    </location>
</feature>
<dbReference type="PANTHER" id="PTHR43794">
    <property type="entry name" value="AMINOHYDROLASE SSNA-RELATED"/>
    <property type="match status" value="1"/>
</dbReference>
<dbReference type="SUPFAM" id="SSF51556">
    <property type="entry name" value="Metallo-dependent hydrolases"/>
    <property type="match status" value="1"/>
</dbReference>
<dbReference type="PANTHER" id="PTHR43794:SF11">
    <property type="entry name" value="AMIDOHYDROLASE-RELATED DOMAIN-CONTAINING PROTEIN"/>
    <property type="match status" value="1"/>
</dbReference>
<dbReference type="EMBL" id="CP002051">
    <property type="protein sequence ID" value="ADI31708.1"/>
    <property type="molecule type" value="Genomic_DNA"/>
</dbReference>
<protein>
    <submittedName>
        <fullName evidence="3">Amidohydrolase</fullName>
    </submittedName>
</protein>
<dbReference type="KEGG" id="shc:Shell_0582"/>
<dbReference type="Gene3D" id="2.30.40.10">
    <property type="entry name" value="Urease, subunit C, domain 1"/>
    <property type="match status" value="1"/>
</dbReference>
<reference evidence="4" key="1">
    <citation type="submission" date="2010-05" db="EMBL/GenBank/DDBJ databases">
        <title>Complete sequence of Staphylothermus hellenicus DSM 12710.</title>
        <authorList>
            <consortium name="US DOE Joint Genome Institute"/>
            <person name="Lucas S."/>
            <person name="Copeland A."/>
            <person name="Lapidus A."/>
            <person name="Cheng J.-F."/>
            <person name="Bruce D."/>
            <person name="Goodwin L."/>
            <person name="Pitluck S."/>
            <person name="Davenport K."/>
            <person name="Detter J.C."/>
            <person name="Han C."/>
            <person name="Tapia R."/>
            <person name="Larimer F."/>
            <person name="Land M."/>
            <person name="Hauser L."/>
            <person name="Kyrpides N."/>
            <person name="Mikhailova N."/>
            <person name="Anderson I.J."/>
            <person name="Woyke T."/>
        </authorList>
    </citation>
    <scope>NUCLEOTIDE SEQUENCE [LARGE SCALE GENOMIC DNA]</scope>
    <source>
        <strain evidence="4">DSM 12710 / JCM 10830 / BK20S6-10-b1 / P8</strain>
    </source>
</reference>
<dbReference type="InterPro" id="IPR050287">
    <property type="entry name" value="MTA/SAH_deaminase"/>
</dbReference>
<evidence type="ECO:0000313" key="4">
    <source>
        <dbReference type="Proteomes" id="UP000002573"/>
    </source>
</evidence>
<dbReference type="Pfam" id="PF01979">
    <property type="entry name" value="Amidohydro_1"/>
    <property type="match status" value="1"/>
</dbReference>
<dbReference type="InterPro" id="IPR006680">
    <property type="entry name" value="Amidohydro-rel"/>
</dbReference>